<reference evidence="6" key="1">
    <citation type="journal article" date="2019" name="Int. J. Syst. Evol. Microbiol.">
        <title>The Global Catalogue of Microorganisms (GCM) 10K type strain sequencing project: providing services to taxonomists for standard genome sequencing and annotation.</title>
        <authorList>
            <consortium name="The Broad Institute Genomics Platform"/>
            <consortium name="The Broad Institute Genome Sequencing Center for Infectious Disease"/>
            <person name="Wu L."/>
            <person name="Ma J."/>
        </authorList>
    </citation>
    <scope>NUCLEOTIDE SEQUENCE [LARGE SCALE GENOMIC DNA]</scope>
    <source>
        <strain evidence="6">CGMCC 1.12990</strain>
    </source>
</reference>
<protein>
    <submittedName>
        <fullName evidence="5">Transcriptional regulator</fullName>
    </submittedName>
</protein>
<dbReference type="EMBL" id="BMGS01000017">
    <property type="protein sequence ID" value="GGG61659.1"/>
    <property type="molecule type" value="Genomic_DNA"/>
</dbReference>
<dbReference type="InterPro" id="IPR036390">
    <property type="entry name" value="WH_DNA-bd_sf"/>
</dbReference>
<accession>A0ABQ1X629</accession>
<dbReference type="Pfam" id="PF01638">
    <property type="entry name" value="HxlR"/>
    <property type="match status" value="1"/>
</dbReference>
<evidence type="ECO:0000256" key="2">
    <source>
        <dbReference type="ARBA" id="ARBA00023125"/>
    </source>
</evidence>
<dbReference type="Gene3D" id="1.10.10.10">
    <property type="entry name" value="Winged helix-like DNA-binding domain superfamily/Winged helix DNA-binding domain"/>
    <property type="match status" value="1"/>
</dbReference>
<sequence>MEEDKVKKQYTCAVSATVDLVGGKWKTSILLYLKDGTLRFGQLQRAVAVSQKVLTQQLKELEQDGIVRRQVYAEVPPRVEYSLSPYGQTLQPVLEALYSWGLRHYTRAHPACAAGHPVNDEAGLQGVAAPLGE</sequence>
<evidence type="ECO:0000313" key="5">
    <source>
        <dbReference type="EMBL" id="GGG61659.1"/>
    </source>
</evidence>
<keyword evidence="2" id="KW-0238">DNA-binding</keyword>
<dbReference type="PANTHER" id="PTHR33204:SF29">
    <property type="entry name" value="TRANSCRIPTIONAL REGULATOR"/>
    <property type="match status" value="1"/>
</dbReference>
<evidence type="ECO:0000313" key="6">
    <source>
        <dbReference type="Proteomes" id="UP000601361"/>
    </source>
</evidence>
<evidence type="ECO:0000259" key="4">
    <source>
        <dbReference type="PROSITE" id="PS51118"/>
    </source>
</evidence>
<dbReference type="PANTHER" id="PTHR33204">
    <property type="entry name" value="TRANSCRIPTIONAL REGULATOR, MARR FAMILY"/>
    <property type="match status" value="1"/>
</dbReference>
<evidence type="ECO:0000256" key="1">
    <source>
        <dbReference type="ARBA" id="ARBA00023015"/>
    </source>
</evidence>
<dbReference type="CDD" id="cd00090">
    <property type="entry name" value="HTH_ARSR"/>
    <property type="match status" value="1"/>
</dbReference>
<gene>
    <name evidence="5" type="ORF">GCM10011378_42140</name>
</gene>
<organism evidence="5 6">
    <name type="scientific">Hymenobacter glacieicola</name>
    <dbReference type="NCBI Taxonomy" id="1562124"/>
    <lineage>
        <taxon>Bacteria</taxon>
        <taxon>Pseudomonadati</taxon>
        <taxon>Bacteroidota</taxon>
        <taxon>Cytophagia</taxon>
        <taxon>Cytophagales</taxon>
        <taxon>Hymenobacteraceae</taxon>
        <taxon>Hymenobacter</taxon>
    </lineage>
</organism>
<feature type="domain" description="HTH hxlR-type" evidence="4">
    <location>
        <begin position="12"/>
        <end position="109"/>
    </location>
</feature>
<dbReference type="PROSITE" id="PS51118">
    <property type="entry name" value="HTH_HXLR"/>
    <property type="match status" value="1"/>
</dbReference>
<dbReference type="RefSeq" id="WP_188559837.1">
    <property type="nucleotide sequence ID" value="NZ_BMGS01000017.1"/>
</dbReference>
<comment type="caution">
    <text evidence="5">The sequence shown here is derived from an EMBL/GenBank/DDBJ whole genome shotgun (WGS) entry which is preliminary data.</text>
</comment>
<dbReference type="InterPro" id="IPR036388">
    <property type="entry name" value="WH-like_DNA-bd_sf"/>
</dbReference>
<dbReference type="SUPFAM" id="SSF46785">
    <property type="entry name" value="Winged helix' DNA-binding domain"/>
    <property type="match status" value="1"/>
</dbReference>
<dbReference type="InterPro" id="IPR002577">
    <property type="entry name" value="HTH_HxlR"/>
</dbReference>
<keyword evidence="6" id="KW-1185">Reference proteome</keyword>
<dbReference type="InterPro" id="IPR011991">
    <property type="entry name" value="ArsR-like_HTH"/>
</dbReference>
<proteinExistence type="predicted"/>
<dbReference type="Proteomes" id="UP000601361">
    <property type="component" value="Unassembled WGS sequence"/>
</dbReference>
<evidence type="ECO:0000256" key="3">
    <source>
        <dbReference type="ARBA" id="ARBA00023163"/>
    </source>
</evidence>
<keyword evidence="3" id="KW-0804">Transcription</keyword>
<keyword evidence="1" id="KW-0805">Transcription regulation</keyword>
<name>A0ABQ1X629_9BACT</name>